<feature type="region of interest" description="Disordered" evidence="1">
    <location>
        <begin position="120"/>
        <end position="145"/>
    </location>
</feature>
<evidence type="ECO:0000256" key="1">
    <source>
        <dbReference type="SAM" id="MobiDB-lite"/>
    </source>
</evidence>
<keyword evidence="3" id="KW-1185">Reference proteome</keyword>
<name>A0ABR6ZVA0_9BURK</name>
<feature type="compositionally biased region" description="Low complexity" evidence="1">
    <location>
        <begin position="63"/>
        <end position="76"/>
    </location>
</feature>
<feature type="compositionally biased region" description="Low complexity" evidence="1">
    <location>
        <begin position="1"/>
        <end position="18"/>
    </location>
</feature>
<dbReference type="RefSeq" id="WP_186948804.1">
    <property type="nucleotide sequence ID" value="NZ_JACOGF010000010.1"/>
</dbReference>
<organism evidence="2 3">
    <name type="scientific">Undibacterium hunanense</name>
    <dbReference type="NCBI Taxonomy" id="2762292"/>
    <lineage>
        <taxon>Bacteria</taxon>
        <taxon>Pseudomonadati</taxon>
        <taxon>Pseudomonadota</taxon>
        <taxon>Betaproteobacteria</taxon>
        <taxon>Burkholderiales</taxon>
        <taxon>Oxalobacteraceae</taxon>
        <taxon>Undibacterium</taxon>
    </lineage>
</organism>
<evidence type="ECO:0000313" key="3">
    <source>
        <dbReference type="Proteomes" id="UP000650424"/>
    </source>
</evidence>
<dbReference type="PANTHER" id="PTHR39431">
    <property type="entry name" value="FRPA/C-RELATED PROTEIN"/>
    <property type="match status" value="1"/>
</dbReference>
<reference evidence="2 3" key="1">
    <citation type="submission" date="2020-08" db="EMBL/GenBank/DDBJ databases">
        <title>Novel species isolated from subtropical streams in China.</title>
        <authorList>
            <person name="Lu H."/>
        </authorList>
    </citation>
    <scope>NUCLEOTIDE SEQUENCE [LARGE SCALE GENOMIC DNA]</scope>
    <source>
        <strain evidence="2 3">CY18W</strain>
    </source>
</reference>
<gene>
    <name evidence="2" type="ORF">H8L32_18775</name>
</gene>
<proteinExistence type="predicted"/>
<feature type="compositionally biased region" description="Low complexity" evidence="1">
    <location>
        <begin position="120"/>
        <end position="143"/>
    </location>
</feature>
<accession>A0ABR6ZVA0</accession>
<feature type="region of interest" description="Disordered" evidence="1">
    <location>
        <begin position="63"/>
        <end position="83"/>
    </location>
</feature>
<feature type="region of interest" description="Disordered" evidence="1">
    <location>
        <begin position="1"/>
        <end position="21"/>
    </location>
</feature>
<comment type="caution">
    <text evidence="2">The sequence shown here is derived from an EMBL/GenBank/DDBJ whole genome shotgun (WGS) entry which is preliminary data.</text>
</comment>
<evidence type="ECO:0000313" key="2">
    <source>
        <dbReference type="EMBL" id="MBC3919538.1"/>
    </source>
</evidence>
<sequence>MKIVSSDISLSSSHVASSTLETQEKLRAWIGDTRPDFEGRNTALPANLQNASSSVQISDAARAAQAAPASSTAEADAVQKATDEADNDPRIRLIRYIIELMTGKKINTLSSADVQSSAAAGTASPAGDTTAAAPAQPSAAAKAGWGVEVDTHESYTETEQTSFKASGKIVTADNKEISFDLSFELNRSYHEESDTHIRLGDAKKVDPLVINFAGNSAQLTSQKFAFDLNGDGTKENISFVQGAGFLALDKNNDGKINNGSELFGPGTGNGFAELAAYDSDGNHWIDENDAIYQKLKVWTKDSAGHDQLQTLKQANVGALYLGNASTQFSLNNAQNKSDGQIRSSGVWLSEDGKAHSLQQVDLSV</sequence>
<dbReference type="PANTHER" id="PTHR39431:SF1">
    <property type="entry name" value="FRPA_C-RELATED PROTEIN"/>
    <property type="match status" value="1"/>
</dbReference>
<dbReference type="Proteomes" id="UP000650424">
    <property type="component" value="Unassembled WGS sequence"/>
</dbReference>
<protein>
    <submittedName>
        <fullName evidence="2">VCBS repeat-containing protein</fullName>
    </submittedName>
</protein>
<dbReference type="EMBL" id="JACOGF010000010">
    <property type="protein sequence ID" value="MBC3919538.1"/>
    <property type="molecule type" value="Genomic_DNA"/>
</dbReference>